<evidence type="ECO:0000256" key="8">
    <source>
        <dbReference type="SAM" id="Phobius"/>
    </source>
</evidence>
<keyword evidence="11" id="KW-1185">Reference proteome</keyword>
<keyword evidence="3 8" id="KW-0812">Transmembrane</keyword>
<evidence type="ECO:0000256" key="2">
    <source>
        <dbReference type="ARBA" id="ARBA00004829"/>
    </source>
</evidence>
<keyword evidence="4" id="KW-0125">Carotenoid biosynthesis</keyword>
<keyword evidence="6 8" id="KW-0472">Membrane</keyword>
<evidence type="ECO:0000259" key="9">
    <source>
        <dbReference type="Pfam" id="PF18916"/>
    </source>
</evidence>
<dbReference type="GO" id="GO:0016117">
    <property type="term" value="P:carotenoid biosynthetic process"/>
    <property type="evidence" value="ECO:0007669"/>
    <property type="project" value="UniProtKB-KW"/>
</dbReference>
<dbReference type="GO" id="GO:0016872">
    <property type="term" value="F:intramolecular lyase activity"/>
    <property type="evidence" value="ECO:0007669"/>
    <property type="project" value="InterPro"/>
</dbReference>
<reference evidence="10 11" key="1">
    <citation type="submission" date="2016-08" db="EMBL/GenBank/DDBJ databases">
        <title>Analysis of Carbohydrate Active Enzymes in Thermogemmatispora T81 Reveals Carbohydrate Degradation Ability.</title>
        <authorList>
            <person name="Tomazini A."/>
            <person name="Lal S."/>
            <person name="Stott M."/>
            <person name="Henrissat B."/>
            <person name="Polikarpov I."/>
            <person name="Sparling R."/>
            <person name="Levin D.B."/>
        </authorList>
    </citation>
    <scope>NUCLEOTIDE SEQUENCE [LARGE SCALE GENOMIC DNA]</scope>
    <source>
        <strain evidence="10 11">T81</strain>
    </source>
</reference>
<dbReference type="GO" id="GO:0016020">
    <property type="term" value="C:membrane"/>
    <property type="evidence" value="ECO:0007669"/>
    <property type="project" value="UniProtKB-SubCell"/>
</dbReference>
<proteinExistence type="predicted"/>
<sequence>MTYAGFLLLFLLAPIGSLILLLGRRLLCRRYWLTTALLAAIVLLAMAPWDHAAVARGIWNWSPAQTWGLRLWLIPLEEYLFALLETLLTTLLLYALLRSGPTPVPPLPGEEITTRKGV</sequence>
<dbReference type="AlphaFoldDB" id="A0A328VUD2"/>
<feature type="transmembrane region" description="Helical" evidence="8">
    <location>
        <begin position="30"/>
        <end position="49"/>
    </location>
</feature>
<evidence type="ECO:0000256" key="5">
    <source>
        <dbReference type="ARBA" id="ARBA00022989"/>
    </source>
</evidence>
<protein>
    <recommendedName>
        <fullName evidence="9">Lycopene cyclase domain-containing protein</fullName>
    </recommendedName>
</protein>
<keyword evidence="7" id="KW-0413">Isomerase</keyword>
<comment type="pathway">
    <text evidence="2">Carotenoid biosynthesis.</text>
</comment>
<evidence type="ECO:0000313" key="11">
    <source>
        <dbReference type="Proteomes" id="UP000248706"/>
    </source>
</evidence>
<gene>
    <name evidence="10" type="ORF">A4R35_19355</name>
</gene>
<dbReference type="RefSeq" id="WP_189362057.1">
    <property type="nucleotide sequence ID" value="NZ_MCIF01000002.1"/>
</dbReference>
<keyword evidence="5 8" id="KW-1133">Transmembrane helix</keyword>
<name>A0A328VUD2_9CHLR</name>
<feature type="transmembrane region" description="Helical" evidence="8">
    <location>
        <begin position="79"/>
        <end position="97"/>
    </location>
</feature>
<dbReference type="Pfam" id="PF18916">
    <property type="entry name" value="Lycopene_cyc"/>
    <property type="match status" value="1"/>
</dbReference>
<dbReference type="NCBIfam" id="TIGR03462">
    <property type="entry name" value="CarR_dom_SF"/>
    <property type="match status" value="1"/>
</dbReference>
<feature type="transmembrane region" description="Helical" evidence="8">
    <location>
        <begin position="6"/>
        <end position="23"/>
    </location>
</feature>
<dbReference type="Proteomes" id="UP000248706">
    <property type="component" value="Unassembled WGS sequence"/>
</dbReference>
<evidence type="ECO:0000256" key="3">
    <source>
        <dbReference type="ARBA" id="ARBA00022692"/>
    </source>
</evidence>
<dbReference type="EMBL" id="MCIF01000002">
    <property type="protein sequence ID" value="RAQ97705.1"/>
    <property type="molecule type" value="Genomic_DNA"/>
</dbReference>
<evidence type="ECO:0000256" key="6">
    <source>
        <dbReference type="ARBA" id="ARBA00023136"/>
    </source>
</evidence>
<dbReference type="GO" id="GO:0045436">
    <property type="term" value="F:lycopene beta cyclase activity"/>
    <property type="evidence" value="ECO:0007669"/>
    <property type="project" value="UniProtKB-ARBA"/>
</dbReference>
<comment type="subcellular location">
    <subcellularLocation>
        <location evidence="1">Membrane</location>
        <topology evidence="1">Multi-pass membrane protein</topology>
    </subcellularLocation>
</comment>
<accession>A0A328VUD2</accession>
<dbReference type="InterPro" id="IPR017825">
    <property type="entry name" value="Lycopene_cyclase_dom"/>
</dbReference>
<evidence type="ECO:0000256" key="1">
    <source>
        <dbReference type="ARBA" id="ARBA00004141"/>
    </source>
</evidence>
<organism evidence="10 11">
    <name type="scientific">Thermogemmatispora tikiterensis</name>
    <dbReference type="NCBI Taxonomy" id="1825093"/>
    <lineage>
        <taxon>Bacteria</taxon>
        <taxon>Bacillati</taxon>
        <taxon>Chloroflexota</taxon>
        <taxon>Ktedonobacteria</taxon>
        <taxon>Thermogemmatisporales</taxon>
        <taxon>Thermogemmatisporaceae</taxon>
        <taxon>Thermogemmatispora</taxon>
    </lineage>
</organism>
<comment type="caution">
    <text evidence="10">The sequence shown here is derived from an EMBL/GenBank/DDBJ whole genome shotgun (WGS) entry which is preliminary data.</text>
</comment>
<evidence type="ECO:0000256" key="4">
    <source>
        <dbReference type="ARBA" id="ARBA00022746"/>
    </source>
</evidence>
<evidence type="ECO:0000313" key="10">
    <source>
        <dbReference type="EMBL" id="RAQ97705.1"/>
    </source>
</evidence>
<feature type="domain" description="Lycopene cyclase" evidence="9">
    <location>
        <begin position="8"/>
        <end position="92"/>
    </location>
</feature>
<evidence type="ECO:0000256" key="7">
    <source>
        <dbReference type="ARBA" id="ARBA00023235"/>
    </source>
</evidence>